<dbReference type="InterPro" id="IPR033369">
    <property type="entry name" value="C19orf12"/>
</dbReference>
<dbReference type="PANTHER" id="PTHR31493:SF1">
    <property type="entry name" value="PROTEIN C19ORF12"/>
    <property type="match status" value="1"/>
</dbReference>
<accession>A0A1B6DDW5</accession>
<name>A0A1B6DDW5_9HEMI</name>
<organism evidence="2">
    <name type="scientific">Clastoptera arizonana</name>
    <name type="common">Arizona spittle bug</name>
    <dbReference type="NCBI Taxonomy" id="38151"/>
    <lineage>
        <taxon>Eukaryota</taxon>
        <taxon>Metazoa</taxon>
        <taxon>Ecdysozoa</taxon>
        <taxon>Arthropoda</taxon>
        <taxon>Hexapoda</taxon>
        <taxon>Insecta</taxon>
        <taxon>Pterygota</taxon>
        <taxon>Neoptera</taxon>
        <taxon>Paraneoptera</taxon>
        <taxon>Hemiptera</taxon>
        <taxon>Auchenorrhyncha</taxon>
        <taxon>Cercopoidea</taxon>
        <taxon>Clastopteridae</taxon>
        <taxon>Clastoptera</taxon>
    </lineage>
</organism>
<evidence type="ECO:0000256" key="1">
    <source>
        <dbReference type="ARBA" id="ARBA00029457"/>
    </source>
</evidence>
<dbReference type="AlphaFoldDB" id="A0A1B6DDW5"/>
<dbReference type="PANTHER" id="PTHR31493">
    <property type="entry name" value="NAZO FAMILY MEMBER"/>
    <property type="match status" value="1"/>
</dbReference>
<comment type="similarity">
    <text evidence="1">Belongs to the C19orf12 family.</text>
</comment>
<proteinExistence type="inferred from homology"/>
<gene>
    <name evidence="2" type="ORF">g.10285</name>
</gene>
<dbReference type="Pfam" id="PF20721">
    <property type="entry name" value="C19orf12"/>
    <property type="match status" value="1"/>
</dbReference>
<protein>
    <submittedName>
        <fullName evidence="2">Uncharacterized protein</fullName>
    </submittedName>
</protein>
<reference evidence="2" key="1">
    <citation type="submission" date="2015-12" db="EMBL/GenBank/DDBJ databases">
        <title>De novo transcriptome assembly of four potential Pierce s Disease insect vectors from Arizona vineyards.</title>
        <authorList>
            <person name="Tassone E.E."/>
        </authorList>
    </citation>
    <scope>NUCLEOTIDE SEQUENCE</scope>
</reference>
<evidence type="ECO:0000313" key="2">
    <source>
        <dbReference type="EMBL" id="JAS23897.1"/>
    </source>
</evidence>
<sequence>MPINERELISVISDLCRERQIMTTVSGSLRGAAIVGFASLVGGLLLGPIGLAVGGTVGGFTAAYEGQNNFRPLYLVITEDLTQEQRRHLTRRLESAVREFEITDLTLLLPFLLGNQNAMHAVLRTIGSFIESEMQLKIVN</sequence>
<dbReference type="EMBL" id="GEDC01013401">
    <property type="protein sequence ID" value="JAS23897.1"/>
    <property type="molecule type" value="Transcribed_RNA"/>
</dbReference>